<feature type="region of interest" description="Disordered" evidence="1">
    <location>
        <begin position="1"/>
        <end position="20"/>
    </location>
</feature>
<keyword evidence="3" id="KW-1185">Reference proteome</keyword>
<accession>E9G377</accession>
<dbReference type="EMBL" id="GL732531">
    <property type="protein sequence ID" value="EFX86037.1"/>
    <property type="molecule type" value="Genomic_DNA"/>
</dbReference>
<name>E9G377_DAPPU</name>
<feature type="compositionally biased region" description="Polar residues" evidence="1">
    <location>
        <begin position="1"/>
        <end position="12"/>
    </location>
</feature>
<dbReference type="AlphaFoldDB" id="E9G377"/>
<dbReference type="HOGENOM" id="CLU_610112_0_0_1"/>
<evidence type="ECO:0000313" key="2">
    <source>
        <dbReference type="EMBL" id="EFX86037.1"/>
    </source>
</evidence>
<dbReference type="InParanoid" id="E9G377"/>
<reference evidence="2 3" key="1">
    <citation type="journal article" date="2011" name="Science">
        <title>The ecoresponsive genome of Daphnia pulex.</title>
        <authorList>
            <person name="Colbourne J.K."/>
            <person name="Pfrender M.E."/>
            <person name="Gilbert D."/>
            <person name="Thomas W.K."/>
            <person name="Tucker A."/>
            <person name="Oakley T.H."/>
            <person name="Tokishita S."/>
            <person name="Aerts A."/>
            <person name="Arnold G.J."/>
            <person name="Basu M.K."/>
            <person name="Bauer D.J."/>
            <person name="Caceres C.E."/>
            <person name="Carmel L."/>
            <person name="Casola C."/>
            <person name="Choi J.H."/>
            <person name="Detter J.C."/>
            <person name="Dong Q."/>
            <person name="Dusheyko S."/>
            <person name="Eads B.D."/>
            <person name="Frohlich T."/>
            <person name="Geiler-Samerotte K.A."/>
            <person name="Gerlach D."/>
            <person name="Hatcher P."/>
            <person name="Jogdeo S."/>
            <person name="Krijgsveld J."/>
            <person name="Kriventseva E.V."/>
            <person name="Kultz D."/>
            <person name="Laforsch C."/>
            <person name="Lindquist E."/>
            <person name="Lopez J."/>
            <person name="Manak J.R."/>
            <person name="Muller J."/>
            <person name="Pangilinan J."/>
            <person name="Patwardhan R.P."/>
            <person name="Pitluck S."/>
            <person name="Pritham E.J."/>
            <person name="Rechtsteiner A."/>
            <person name="Rho M."/>
            <person name="Rogozin I.B."/>
            <person name="Sakarya O."/>
            <person name="Salamov A."/>
            <person name="Schaack S."/>
            <person name="Shapiro H."/>
            <person name="Shiga Y."/>
            <person name="Skalitzky C."/>
            <person name="Smith Z."/>
            <person name="Souvorov A."/>
            <person name="Sung W."/>
            <person name="Tang Z."/>
            <person name="Tsuchiya D."/>
            <person name="Tu H."/>
            <person name="Vos H."/>
            <person name="Wang M."/>
            <person name="Wolf Y.I."/>
            <person name="Yamagata H."/>
            <person name="Yamada T."/>
            <person name="Ye Y."/>
            <person name="Shaw J.R."/>
            <person name="Andrews J."/>
            <person name="Crease T.J."/>
            <person name="Tang H."/>
            <person name="Lucas S.M."/>
            <person name="Robertson H.M."/>
            <person name="Bork P."/>
            <person name="Koonin E.V."/>
            <person name="Zdobnov E.M."/>
            <person name="Grigoriev I.V."/>
            <person name="Lynch M."/>
            <person name="Boore J.L."/>
        </authorList>
    </citation>
    <scope>NUCLEOTIDE SEQUENCE [LARGE SCALE GENOMIC DNA]</scope>
</reference>
<protein>
    <submittedName>
        <fullName evidence="2">Uncharacterized protein</fullName>
    </submittedName>
</protein>
<evidence type="ECO:0000313" key="3">
    <source>
        <dbReference type="Proteomes" id="UP000000305"/>
    </source>
</evidence>
<feature type="region of interest" description="Disordered" evidence="1">
    <location>
        <begin position="65"/>
        <end position="96"/>
    </location>
</feature>
<dbReference type="Proteomes" id="UP000000305">
    <property type="component" value="Unassembled WGS sequence"/>
</dbReference>
<evidence type="ECO:0000256" key="1">
    <source>
        <dbReference type="SAM" id="MobiDB-lite"/>
    </source>
</evidence>
<gene>
    <name evidence="2" type="ORF">DAPPUDRAFT_98284</name>
</gene>
<dbReference type="KEGG" id="dpx:DAPPUDRAFT_98284"/>
<proteinExistence type="predicted"/>
<feature type="compositionally biased region" description="Polar residues" evidence="1">
    <location>
        <begin position="65"/>
        <end position="74"/>
    </location>
</feature>
<sequence>MVEFQQQGQNIPTLAPPFVPNEIKPHQPAIWNPYENGITKSIPPAVLLEKPSAASNDDLTYQTKEIPDQQTAQNVPEERKSHLPPPDKYNNWKGSPLSMEFDQVTGNWVDRKKEMCGVNLGPGHNHQSQRKMRQLLQELATKNMENLEANRLAGLLSPAECKEKIEAVRVILSESAKIPSLEDPASTESPANTGAYGTTILLSQKDPLLVPPKLDDNRLMVDSHLPITKTDPGEKKVIELAPRTPLPTSRPPRIYENPAFFSARDNPYQKVKLQQPQHGEGMMELLPSSFVQEFHQQLPEVPSTIDTTPKLANSWWKALSKWLPAKKMKLPDDTNPVIIWDEQNGVWVDTSANKEMCGVNPGQQYESQRKMQQLMLELAAKNTAKIESDILAGLLSQAECKEKIKAVQVILSKAEKIPLLVDPASTEGAMVVAIFQSMRRIQHWIHSHN</sequence>
<organism evidence="2 3">
    <name type="scientific">Daphnia pulex</name>
    <name type="common">Water flea</name>
    <dbReference type="NCBI Taxonomy" id="6669"/>
    <lineage>
        <taxon>Eukaryota</taxon>
        <taxon>Metazoa</taxon>
        <taxon>Ecdysozoa</taxon>
        <taxon>Arthropoda</taxon>
        <taxon>Crustacea</taxon>
        <taxon>Branchiopoda</taxon>
        <taxon>Diplostraca</taxon>
        <taxon>Cladocera</taxon>
        <taxon>Anomopoda</taxon>
        <taxon>Daphniidae</taxon>
        <taxon>Daphnia</taxon>
    </lineage>
</organism>
<dbReference type="PhylomeDB" id="E9G377"/>
<dbReference type="OrthoDB" id="8918678at2759"/>